<protein>
    <submittedName>
        <fullName evidence="2">Uncharacterized protein</fullName>
    </submittedName>
</protein>
<feature type="transmembrane region" description="Helical" evidence="1">
    <location>
        <begin position="109"/>
        <end position="135"/>
    </location>
</feature>
<keyword evidence="1" id="KW-1133">Transmembrane helix</keyword>
<name>A0A9D1EG73_9FIRM</name>
<dbReference type="EMBL" id="DVHN01000156">
    <property type="protein sequence ID" value="HIR89605.1"/>
    <property type="molecule type" value="Genomic_DNA"/>
</dbReference>
<organism evidence="2 3">
    <name type="scientific">Candidatus Fimimorpha faecalis</name>
    <dbReference type="NCBI Taxonomy" id="2840824"/>
    <lineage>
        <taxon>Bacteria</taxon>
        <taxon>Bacillati</taxon>
        <taxon>Bacillota</taxon>
        <taxon>Clostridia</taxon>
        <taxon>Eubacteriales</taxon>
        <taxon>Candidatus Fimimorpha</taxon>
    </lineage>
</organism>
<accession>A0A9D1EG73</accession>
<proteinExistence type="predicted"/>
<feature type="transmembrane region" description="Helical" evidence="1">
    <location>
        <begin position="167"/>
        <end position="193"/>
    </location>
</feature>
<reference evidence="2" key="2">
    <citation type="journal article" date="2021" name="PeerJ">
        <title>Extensive microbial diversity within the chicken gut microbiome revealed by metagenomics and culture.</title>
        <authorList>
            <person name="Gilroy R."/>
            <person name="Ravi A."/>
            <person name="Getino M."/>
            <person name="Pursley I."/>
            <person name="Horton D.L."/>
            <person name="Alikhan N.F."/>
            <person name="Baker D."/>
            <person name="Gharbi K."/>
            <person name="Hall N."/>
            <person name="Watson M."/>
            <person name="Adriaenssens E.M."/>
            <person name="Foster-Nyarko E."/>
            <person name="Jarju S."/>
            <person name="Secka A."/>
            <person name="Antonio M."/>
            <person name="Oren A."/>
            <person name="Chaudhuri R.R."/>
            <person name="La Ragione R."/>
            <person name="Hildebrand F."/>
            <person name="Pallen M.J."/>
        </authorList>
    </citation>
    <scope>NUCLEOTIDE SEQUENCE</scope>
    <source>
        <strain evidence="2">ChiW13-3771</strain>
    </source>
</reference>
<feature type="transmembrane region" description="Helical" evidence="1">
    <location>
        <begin position="205"/>
        <end position="224"/>
    </location>
</feature>
<feature type="transmembrane region" description="Helical" evidence="1">
    <location>
        <begin position="24"/>
        <end position="48"/>
    </location>
</feature>
<dbReference type="Proteomes" id="UP000824201">
    <property type="component" value="Unassembled WGS sequence"/>
</dbReference>
<evidence type="ECO:0000256" key="1">
    <source>
        <dbReference type="SAM" id="Phobius"/>
    </source>
</evidence>
<comment type="caution">
    <text evidence="2">The sequence shown here is derived from an EMBL/GenBank/DDBJ whole genome shotgun (WGS) entry which is preliminary data.</text>
</comment>
<evidence type="ECO:0000313" key="3">
    <source>
        <dbReference type="Proteomes" id="UP000824201"/>
    </source>
</evidence>
<gene>
    <name evidence="2" type="ORF">IAC96_11720</name>
</gene>
<evidence type="ECO:0000313" key="2">
    <source>
        <dbReference type="EMBL" id="HIR89605.1"/>
    </source>
</evidence>
<keyword evidence="1" id="KW-0472">Membrane</keyword>
<keyword evidence="1" id="KW-0812">Transmembrane</keyword>
<dbReference type="AlphaFoldDB" id="A0A9D1EG73"/>
<reference evidence="2" key="1">
    <citation type="submission" date="2020-10" db="EMBL/GenBank/DDBJ databases">
        <authorList>
            <person name="Gilroy R."/>
        </authorList>
    </citation>
    <scope>NUCLEOTIDE SEQUENCE</scope>
    <source>
        <strain evidence="2">ChiW13-3771</strain>
    </source>
</reference>
<feature type="transmembrane region" description="Helical" evidence="1">
    <location>
        <begin position="256"/>
        <end position="278"/>
    </location>
</feature>
<feature type="transmembrane region" description="Helical" evidence="1">
    <location>
        <begin position="68"/>
        <end position="88"/>
    </location>
</feature>
<sequence>MDCFKRAFIMAKGNMIRWKKDVRIYMIVAIESVLIIRYFATATVYGVQNGLKITPCILPLLFVSDAKSIAKILVYLGAVLLFCNAPFMEEDTPYFIVRSKRKAWWTGECMYIWMASFVYLVFIMIFPLLVLLPVVSFDQLWGSLLVDFINNGNKIDLISLPENLIKIIYPSVAQGLTFLAAWISFVFLGHIIYTINLICNRNIPGIIVAVFFVVLDAVVNWIGFGSANEWIYWFSPVNWSTMSIWNIPDGLQIIPMWYAFVMPTVLILILTIIIGMVSRKKQIDVLSMQ</sequence>